<keyword evidence="1" id="KW-0472">Membrane</keyword>
<reference evidence="2" key="1">
    <citation type="journal article" date="2014" name="Int. J. Syst. Evol. Microbiol.">
        <title>Complete genome sequence of Corynebacterium casei LMG S-19264T (=DSM 44701T), isolated from a smear-ripened cheese.</title>
        <authorList>
            <consortium name="US DOE Joint Genome Institute (JGI-PGF)"/>
            <person name="Walter F."/>
            <person name="Albersmeier A."/>
            <person name="Kalinowski J."/>
            <person name="Ruckert C."/>
        </authorList>
    </citation>
    <scope>NUCLEOTIDE SEQUENCE</scope>
    <source>
        <strain evidence="2">JCM 4335</strain>
    </source>
</reference>
<reference evidence="2" key="2">
    <citation type="submission" date="2020-09" db="EMBL/GenBank/DDBJ databases">
        <authorList>
            <person name="Sun Q."/>
            <person name="Ohkuma M."/>
        </authorList>
    </citation>
    <scope>NUCLEOTIDE SEQUENCE</scope>
    <source>
        <strain evidence="2">JCM 4335</strain>
    </source>
</reference>
<proteinExistence type="predicted"/>
<sequence>MAIFLFLVLVAVVLGLIGVAVEGMMYLLVIGAVVLVADLIFFGAHLSRRTRRRSVR</sequence>
<organism evidence="2 3">
    <name type="scientific">Streptomyces roseolilacinus</name>
    <dbReference type="NCBI Taxonomy" id="66904"/>
    <lineage>
        <taxon>Bacteria</taxon>
        <taxon>Bacillati</taxon>
        <taxon>Actinomycetota</taxon>
        <taxon>Actinomycetes</taxon>
        <taxon>Kitasatosporales</taxon>
        <taxon>Streptomycetaceae</taxon>
        <taxon>Streptomyces</taxon>
    </lineage>
</organism>
<dbReference type="AlphaFoldDB" id="A0A918B0J2"/>
<accession>A0A918B0J2</accession>
<evidence type="ECO:0000313" key="3">
    <source>
        <dbReference type="Proteomes" id="UP000654123"/>
    </source>
</evidence>
<dbReference type="Proteomes" id="UP000654123">
    <property type="component" value="Unassembled WGS sequence"/>
</dbReference>
<keyword evidence="3" id="KW-1185">Reference proteome</keyword>
<keyword evidence="1" id="KW-0812">Transmembrane</keyword>
<gene>
    <name evidence="2" type="ORF">GCM10010249_31370</name>
</gene>
<dbReference type="RefSeq" id="WP_189534206.1">
    <property type="nucleotide sequence ID" value="NZ_BMSV01000006.1"/>
</dbReference>
<dbReference type="EMBL" id="BMSV01000006">
    <property type="protein sequence ID" value="GGQ10651.1"/>
    <property type="molecule type" value="Genomic_DNA"/>
</dbReference>
<evidence type="ECO:0000313" key="2">
    <source>
        <dbReference type="EMBL" id="GGQ10651.1"/>
    </source>
</evidence>
<comment type="caution">
    <text evidence="2">The sequence shown here is derived from an EMBL/GenBank/DDBJ whole genome shotgun (WGS) entry which is preliminary data.</text>
</comment>
<keyword evidence="1" id="KW-1133">Transmembrane helix</keyword>
<protein>
    <submittedName>
        <fullName evidence="2">Uncharacterized protein</fullName>
    </submittedName>
</protein>
<feature type="transmembrane region" description="Helical" evidence="1">
    <location>
        <begin position="25"/>
        <end position="46"/>
    </location>
</feature>
<name>A0A918B0J2_9ACTN</name>
<evidence type="ECO:0000256" key="1">
    <source>
        <dbReference type="SAM" id="Phobius"/>
    </source>
</evidence>